<protein>
    <submittedName>
        <fullName evidence="1">Uncharacterized protein</fullName>
    </submittedName>
</protein>
<gene>
    <name evidence="1" type="ORF">NQ314_018003</name>
</gene>
<dbReference type="EMBL" id="JANEYF010005076">
    <property type="protein sequence ID" value="KAJ8929326.1"/>
    <property type="molecule type" value="Genomic_DNA"/>
</dbReference>
<keyword evidence="2" id="KW-1185">Reference proteome</keyword>
<accession>A0AAV8WSB6</accession>
<name>A0AAV8WSB6_9CUCU</name>
<organism evidence="1 2">
    <name type="scientific">Rhamnusium bicolor</name>
    <dbReference type="NCBI Taxonomy" id="1586634"/>
    <lineage>
        <taxon>Eukaryota</taxon>
        <taxon>Metazoa</taxon>
        <taxon>Ecdysozoa</taxon>
        <taxon>Arthropoda</taxon>
        <taxon>Hexapoda</taxon>
        <taxon>Insecta</taxon>
        <taxon>Pterygota</taxon>
        <taxon>Neoptera</taxon>
        <taxon>Endopterygota</taxon>
        <taxon>Coleoptera</taxon>
        <taxon>Polyphaga</taxon>
        <taxon>Cucujiformia</taxon>
        <taxon>Chrysomeloidea</taxon>
        <taxon>Cerambycidae</taxon>
        <taxon>Lepturinae</taxon>
        <taxon>Rhagiini</taxon>
        <taxon>Rhamnusium</taxon>
    </lineage>
</organism>
<dbReference type="Proteomes" id="UP001162156">
    <property type="component" value="Unassembled WGS sequence"/>
</dbReference>
<comment type="caution">
    <text evidence="1">The sequence shown here is derived from an EMBL/GenBank/DDBJ whole genome shotgun (WGS) entry which is preliminary data.</text>
</comment>
<dbReference type="AlphaFoldDB" id="A0AAV8WSB6"/>
<evidence type="ECO:0000313" key="2">
    <source>
        <dbReference type="Proteomes" id="UP001162156"/>
    </source>
</evidence>
<evidence type="ECO:0000313" key="1">
    <source>
        <dbReference type="EMBL" id="KAJ8929326.1"/>
    </source>
</evidence>
<sequence length="86" mass="10020">MSTEELTAVKRKRGVEARFTLFKTYLTNLKTQVEIPNLEINRNVYIELESSGNVQAQLAKFWELEEAALTHSPVWSDDDKECERLF</sequence>
<reference evidence="1" key="1">
    <citation type="journal article" date="2023" name="Insect Mol. Biol.">
        <title>Genome sequencing provides insights into the evolution of gene families encoding plant cell wall-degrading enzymes in longhorned beetles.</title>
        <authorList>
            <person name="Shin N.R."/>
            <person name="Okamura Y."/>
            <person name="Kirsch R."/>
            <person name="Pauchet Y."/>
        </authorList>
    </citation>
    <scope>NUCLEOTIDE SEQUENCE</scope>
    <source>
        <strain evidence="1">RBIC_L_NR</strain>
    </source>
</reference>
<proteinExistence type="predicted"/>